<dbReference type="PATRIC" id="fig|507626.3.peg.1899"/>
<dbReference type="GO" id="GO:0005886">
    <property type="term" value="C:plasma membrane"/>
    <property type="evidence" value="ECO:0007669"/>
    <property type="project" value="UniProtKB-SubCell"/>
</dbReference>
<gene>
    <name evidence="8" type="ORF">LOKO_01903</name>
</gene>
<dbReference type="Proteomes" id="UP000063387">
    <property type="component" value="Chromosome"/>
</dbReference>
<evidence type="ECO:0000313" key="8">
    <source>
        <dbReference type="EMBL" id="AMD00971.1"/>
    </source>
</evidence>
<keyword evidence="4 6" id="KW-1133">Transmembrane helix</keyword>
<dbReference type="EMBL" id="CP014226">
    <property type="protein sequence ID" value="AMD00971.1"/>
    <property type="molecule type" value="Genomic_DNA"/>
</dbReference>
<keyword evidence="9" id="KW-1185">Reference proteome</keyword>
<feature type="transmembrane region" description="Helical" evidence="6">
    <location>
        <begin position="95"/>
        <end position="115"/>
    </location>
</feature>
<feature type="domain" description="MrpA C-terminal/MbhD" evidence="7">
    <location>
        <begin position="15"/>
        <end position="79"/>
    </location>
</feature>
<dbReference type="OrthoDB" id="4962908at2"/>
<evidence type="ECO:0000256" key="6">
    <source>
        <dbReference type="SAM" id="Phobius"/>
    </source>
</evidence>
<comment type="subcellular location">
    <subcellularLocation>
        <location evidence="1">Cell membrane</location>
        <topology evidence="1">Multi-pass membrane protein</topology>
    </subcellularLocation>
</comment>
<evidence type="ECO:0000256" key="5">
    <source>
        <dbReference type="ARBA" id="ARBA00023136"/>
    </source>
</evidence>
<dbReference type="Pfam" id="PF13244">
    <property type="entry name" value="MbhD"/>
    <property type="match status" value="1"/>
</dbReference>
<organism evidence="8 9">
    <name type="scientific">Halomonas chromatireducens</name>
    <dbReference type="NCBI Taxonomy" id="507626"/>
    <lineage>
        <taxon>Bacteria</taxon>
        <taxon>Pseudomonadati</taxon>
        <taxon>Pseudomonadota</taxon>
        <taxon>Gammaproteobacteria</taxon>
        <taxon>Oceanospirillales</taxon>
        <taxon>Halomonadaceae</taxon>
        <taxon>Halomonas</taxon>
    </lineage>
</organism>
<reference evidence="8 9" key="1">
    <citation type="journal article" date="2016" name="Genome Announc.">
        <title>Draft Genome Sequence of 'Halomonas chromatireducens' Strain AGD 8-3, a Haloalkaliphilic Chromate- and Selenite-Reducing Gammaproteobacterium.</title>
        <authorList>
            <person name="Sharko F.S."/>
            <person name="Shapovalova A.A."/>
            <person name="Tsygankova S.V."/>
            <person name="Komova A.V."/>
            <person name="Boulygina E.S."/>
            <person name="Teslyuk A.B."/>
            <person name="Gotovtsev P.M."/>
            <person name="Namsaraev Z.B."/>
            <person name="Khijniak T.V."/>
            <person name="Nedoluzhko A.V."/>
            <person name="Vasilov R.G."/>
        </authorList>
    </citation>
    <scope>NUCLEOTIDE SEQUENCE [LARGE SCALE GENOMIC DNA]</scope>
    <source>
        <strain evidence="8 9">AGD 8-3</strain>
    </source>
</reference>
<dbReference type="AlphaFoldDB" id="A0A0X8HE66"/>
<evidence type="ECO:0000256" key="4">
    <source>
        <dbReference type="ARBA" id="ARBA00022989"/>
    </source>
</evidence>
<feature type="transmembrane region" description="Helical" evidence="6">
    <location>
        <begin position="55"/>
        <end position="75"/>
    </location>
</feature>
<name>A0A0X8HE66_9GAMM</name>
<evidence type="ECO:0000313" key="9">
    <source>
        <dbReference type="Proteomes" id="UP000063387"/>
    </source>
</evidence>
<keyword evidence="3 6" id="KW-0812">Transmembrane</keyword>
<proteinExistence type="predicted"/>
<feature type="transmembrane region" description="Helical" evidence="6">
    <location>
        <begin position="32"/>
        <end position="48"/>
    </location>
</feature>
<evidence type="ECO:0000256" key="1">
    <source>
        <dbReference type="ARBA" id="ARBA00004651"/>
    </source>
</evidence>
<evidence type="ECO:0000259" key="7">
    <source>
        <dbReference type="Pfam" id="PF13244"/>
    </source>
</evidence>
<reference evidence="8 9" key="2">
    <citation type="submission" date="2016-02" db="EMBL/GenBank/DDBJ databases">
        <authorList>
            <person name="Wen L."/>
            <person name="He K."/>
            <person name="Yang H."/>
        </authorList>
    </citation>
    <scope>NUCLEOTIDE SEQUENCE [LARGE SCALE GENOMIC DNA]</scope>
    <source>
        <strain evidence="8 9">AGD 8-3</strain>
    </source>
</reference>
<sequence length="128" mass="13789">MRVLAWGFDLLLAAGLLWLAWQALFTPRRFSAVVNFMAFYLLMALVWVRLDAPDIALAEAAIGAGVTGALLLTALGRLPAGTSAGADPRRWQRPLQYLAMGGTGLAVIWLAWVAARNRKSAGRPATRA</sequence>
<evidence type="ECO:0000256" key="2">
    <source>
        <dbReference type="ARBA" id="ARBA00022475"/>
    </source>
</evidence>
<dbReference type="STRING" id="507626.LOKO_01903"/>
<keyword evidence="5 6" id="KW-0472">Membrane</keyword>
<protein>
    <submittedName>
        <fullName evidence="8">Putative monovalent cation/H+ antiporter subunit B</fullName>
    </submittedName>
</protein>
<dbReference type="InterPro" id="IPR025383">
    <property type="entry name" value="MrpA_C/MbhD"/>
</dbReference>
<dbReference type="KEGG" id="hco:LOKO_01903"/>
<evidence type="ECO:0000256" key="3">
    <source>
        <dbReference type="ARBA" id="ARBA00022692"/>
    </source>
</evidence>
<keyword evidence="2" id="KW-1003">Cell membrane</keyword>
<accession>A0A0X8HE66</accession>